<dbReference type="InterPro" id="IPR050452">
    <property type="entry name" value="Metacaspase"/>
</dbReference>
<accession>A0ABN1Y820</accession>
<dbReference type="SUPFAM" id="SSF52129">
    <property type="entry name" value="Caspase-like"/>
    <property type="match status" value="1"/>
</dbReference>
<comment type="caution">
    <text evidence="3">The sequence shown here is derived from an EMBL/GenBank/DDBJ whole genome shotgun (WGS) entry which is preliminary data.</text>
</comment>
<proteinExistence type="predicted"/>
<reference evidence="3 4" key="1">
    <citation type="journal article" date="2019" name="Int. J. Syst. Evol. Microbiol.">
        <title>The Global Catalogue of Microorganisms (GCM) 10K type strain sequencing project: providing services to taxonomists for standard genome sequencing and annotation.</title>
        <authorList>
            <consortium name="The Broad Institute Genomics Platform"/>
            <consortium name="The Broad Institute Genome Sequencing Center for Infectious Disease"/>
            <person name="Wu L."/>
            <person name="Ma J."/>
        </authorList>
    </citation>
    <scope>NUCLEOTIDE SEQUENCE [LARGE SCALE GENOMIC DNA]</scope>
    <source>
        <strain evidence="3 4">JCM 11896</strain>
    </source>
</reference>
<evidence type="ECO:0000256" key="1">
    <source>
        <dbReference type="SAM" id="MobiDB-lite"/>
    </source>
</evidence>
<name>A0ABN1Y820_9PSEU</name>
<dbReference type="InterPro" id="IPR011600">
    <property type="entry name" value="Pept_C14_caspase"/>
</dbReference>
<protein>
    <recommendedName>
        <fullName evidence="2">Peptidase C14 caspase domain-containing protein</fullName>
    </recommendedName>
</protein>
<organism evidence="3 4">
    <name type="scientific">Pseudonocardia kongjuensis</name>
    <dbReference type="NCBI Taxonomy" id="102227"/>
    <lineage>
        <taxon>Bacteria</taxon>
        <taxon>Bacillati</taxon>
        <taxon>Actinomycetota</taxon>
        <taxon>Actinomycetes</taxon>
        <taxon>Pseudonocardiales</taxon>
        <taxon>Pseudonocardiaceae</taxon>
        <taxon>Pseudonocardia</taxon>
    </lineage>
</organism>
<sequence length="522" mass="56482">MAQDVSIHIGLNRVDPGVYGDPLTLRGCENDARAMQRIAARAGFDGSRSTVLLSERATAATVTGAIRDAARTLDPGGILFLTYSGHGSQIPDPGEPDGLNETWVLYDRQLVDDELGALWERFADGCRILVLSDSCHSGSVIKDLAGELVDATLQGTLQALPLLARSMPGLENARPRARAMPYRNQVADYLAHRAFYDAVPRLRDIATGASVLLISGCADNQVSLDGDVNGLFTEKLLEVWQEGVFDGDHERLHTEISRLLPFTQSPQLSQAGEYSTAFVRQRPLTVAAPSATGSPTPAQTPAQNGSAGSWSDRLHEWLDTWEDPTMTVNRSTDPQGGSQEKWIELLPMAINIGMQLVDAFTKEGYRIQDPAGRSVATSDPGQRQKWLEFIPLAISLGAEIYDALSKSGNLPAERRRALPAEVSPDTAKDWLDLIPTLIQLGSGIYDELTRDGFVTGGSAPSLKDPAAKGWLDLIPIALEAGLQVLDELTRSGRRELPGRVRSADAQRVRTFGETVLAEVGGR</sequence>
<keyword evidence="4" id="KW-1185">Reference proteome</keyword>
<gene>
    <name evidence="3" type="ORF">GCM10009613_57350</name>
</gene>
<feature type="domain" description="Peptidase C14 caspase" evidence="2">
    <location>
        <begin position="24"/>
        <end position="270"/>
    </location>
</feature>
<feature type="compositionally biased region" description="Low complexity" evidence="1">
    <location>
        <begin position="287"/>
        <end position="303"/>
    </location>
</feature>
<dbReference type="EMBL" id="BAAAJK010000050">
    <property type="protein sequence ID" value="GAA1400436.1"/>
    <property type="molecule type" value="Genomic_DNA"/>
</dbReference>
<dbReference type="Proteomes" id="UP001501414">
    <property type="component" value="Unassembled WGS sequence"/>
</dbReference>
<evidence type="ECO:0000313" key="4">
    <source>
        <dbReference type="Proteomes" id="UP001501414"/>
    </source>
</evidence>
<dbReference type="RefSeq" id="WP_344028375.1">
    <property type="nucleotide sequence ID" value="NZ_BAAAJK010000050.1"/>
</dbReference>
<dbReference type="PANTHER" id="PTHR48104">
    <property type="entry name" value="METACASPASE-4"/>
    <property type="match status" value="1"/>
</dbReference>
<evidence type="ECO:0000313" key="3">
    <source>
        <dbReference type="EMBL" id="GAA1400436.1"/>
    </source>
</evidence>
<dbReference type="Pfam" id="PF00656">
    <property type="entry name" value="Peptidase_C14"/>
    <property type="match status" value="1"/>
</dbReference>
<feature type="region of interest" description="Disordered" evidence="1">
    <location>
        <begin position="287"/>
        <end position="310"/>
    </location>
</feature>
<dbReference type="InterPro" id="IPR029030">
    <property type="entry name" value="Caspase-like_dom_sf"/>
</dbReference>
<dbReference type="Gene3D" id="3.40.50.1460">
    <property type="match status" value="1"/>
</dbReference>
<evidence type="ECO:0000259" key="2">
    <source>
        <dbReference type="Pfam" id="PF00656"/>
    </source>
</evidence>
<dbReference type="PANTHER" id="PTHR48104:SF30">
    <property type="entry name" value="METACASPASE-1"/>
    <property type="match status" value="1"/>
</dbReference>